<dbReference type="RefSeq" id="WP_147250602.1">
    <property type="nucleotide sequence ID" value="NZ_JAEKJW010000002.1"/>
</dbReference>
<dbReference type="EMBL" id="JAEKJW010000002">
    <property type="protein sequence ID" value="MBN8196730.1"/>
    <property type="molecule type" value="Genomic_DNA"/>
</dbReference>
<proteinExistence type="predicted"/>
<dbReference type="AlphaFoldDB" id="A0A8I1M7I9"/>
<organism evidence="1 2">
    <name type="scientific">Thalassospira povalilytica</name>
    <dbReference type="NCBI Taxonomy" id="732237"/>
    <lineage>
        <taxon>Bacteria</taxon>
        <taxon>Pseudomonadati</taxon>
        <taxon>Pseudomonadota</taxon>
        <taxon>Alphaproteobacteria</taxon>
        <taxon>Rhodospirillales</taxon>
        <taxon>Thalassospiraceae</taxon>
        <taxon>Thalassospira</taxon>
    </lineage>
</organism>
<gene>
    <name evidence="1" type="ORF">JF547_09670</name>
</gene>
<name>A0A8I1M7I9_9PROT</name>
<accession>A0A8I1M7I9</accession>
<reference evidence="1" key="1">
    <citation type="submission" date="2020-12" db="EMBL/GenBank/DDBJ databases">
        <title>Oil enriched cultivation method for isolating marine PHA-producing bacteria.</title>
        <authorList>
            <person name="Zheng W."/>
            <person name="Yu S."/>
            <person name="Huang Y."/>
        </authorList>
    </citation>
    <scope>NUCLEOTIDE SEQUENCE</scope>
    <source>
        <strain evidence="1">SY-2-3</strain>
    </source>
</reference>
<evidence type="ECO:0000313" key="2">
    <source>
        <dbReference type="Proteomes" id="UP000664405"/>
    </source>
</evidence>
<evidence type="ECO:0000313" key="1">
    <source>
        <dbReference type="EMBL" id="MBN8196730.1"/>
    </source>
</evidence>
<comment type="caution">
    <text evidence="1">The sequence shown here is derived from an EMBL/GenBank/DDBJ whole genome shotgun (WGS) entry which is preliminary data.</text>
</comment>
<sequence length="74" mass="8417">MTAFARLFIDAVFALEESVTDFWHPVYAILYTRDAFCSATNPPVSVCLKIAEISHSTFAMQYENPAQQHRKGFD</sequence>
<protein>
    <submittedName>
        <fullName evidence="1">Uncharacterized protein</fullName>
    </submittedName>
</protein>
<dbReference type="Proteomes" id="UP000664405">
    <property type="component" value="Unassembled WGS sequence"/>
</dbReference>